<organism evidence="2 3">
    <name type="scientific">Lutzomyia longipalpis</name>
    <name type="common">Sand fly</name>
    <dbReference type="NCBI Taxonomy" id="7200"/>
    <lineage>
        <taxon>Eukaryota</taxon>
        <taxon>Metazoa</taxon>
        <taxon>Ecdysozoa</taxon>
        <taxon>Arthropoda</taxon>
        <taxon>Hexapoda</taxon>
        <taxon>Insecta</taxon>
        <taxon>Pterygota</taxon>
        <taxon>Neoptera</taxon>
        <taxon>Endopterygota</taxon>
        <taxon>Diptera</taxon>
        <taxon>Nematocera</taxon>
        <taxon>Psychodoidea</taxon>
        <taxon>Psychodidae</taxon>
        <taxon>Lutzomyia</taxon>
        <taxon>Lutzomyia</taxon>
    </lineage>
</organism>
<dbReference type="OrthoDB" id="6344725at2759"/>
<evidence type="ECO:0008006" key="4">
    <source>
        <dbReference type="Google" id="ProtNLM"/>
    </source>
</evidence>
<dbReference type="EMBL" id="AJWK01011109">
    <property type="status" value="NOT_ANNOTATED_CDS"/>
    <property type="molecule type" value="Genomic_DNA"/>
</dbReference>
<accession>A0A1B0CGH7</accession>
<dbReference type="GeneID" id="129795651"/>
<keyword evidence="1" id="KW-0732">Signal</keyword>
<dbReference type="AlphaFoldDB" id="A0A1B0CGH7"/>
<dbReference type="InterPro" id="IPR036682">
    <property type="entry name" value="OS_D_A10/PebIII_sf"/>
</dbReference>
<dbReference type="Gene3D" id="1.10.2080.10">
    <property type="entry name" value="Insect odorant-binding protein A10/Ejaculatory bulb-specific protein 3"/>
    <property type="match status" value="1"/>
</dbReference>
<dbReference type="VEuPathDB" id="VectorBase:LLONM1_005117"/>
<evidence type="ECO:0000313" key="2">
    <source>
        <dbReference type="EnsemblMetazoa" id="LLOJ003478-PA"/>
    </source>
</evidence>
<dbReference type="KEGG" id="lll:129795651"/>
<feature type="signal peptide" evidence="1">
    <location>
        <begin position="1"/>
        <end position="16"/>
    </location>
</feature>
<dbReference type="SUPFAM" id="SSF100910">
    <property type="entry name" value="Chemosensory protein Csp2"/>
    <property type="match status" value="1"/>
</dbReference>
<sequence length="129" mass="14821">MKWILVLCLTFGSVLCDSSEKYTSRYDDMDLENVLSNYRILDNYIKCLVNEGPCTPDAKELKNVLPDALESDCAKCTDKQRIGTQIVLKYLIDNRPDAWESLEKVYDFAGVYKQKYLDDKTDKTTTNSP</sequence>
<evidence type="ECO:0000256" key="1">
    <source>
        <dbReference type="SAM" id="SignalP"/>
    </source>
</evidence>
<dbReference type="InterPro" id="IPR005055">
    <property type="entry name" value="A10/PebIII"/>
</dbReference>
<feature type="chain" id="PRO_5008405713" description="Insect pheromone-binding family" evidence="1">
    <location>
        <begin position="17"/>
        <end position="129"/>
    </location>
</feature>
<dbReference type="VEuPathDB" id="VectorBase:LLOJ003478"/>
<dbReference type="Proteomes" id="UP000092461">
    <property type="component" value="Unassembled WGS sequence"/>
</dbReference>
<name>A0A1B0CGH7_LUTLO</name>
<dbReference type="PANTHER" id="PTHR11257:SF12">
    <property type="entry name" value="EJACULATORY BULB-SPECIFIC PROTEIN 3-RELATED"/>
    <property type="match status" value="1"/>
</dbReference>
<dbReference type="Pfam" id="PF03392">
    <property type="entry name" value="OS-D"/>
    <property type="match status" value="1"/>
</dbReference>
<dbReference type="PANTHER" id="PTHR11257">
    <property type="entry name" value="CHEMOSENSORY PROTEIN-RELATED"/>
    <property type="match status" value="1"/>
</dbReference>
<evidence type="ECO:0000313" key="3">
    <source>
        <dbReference type="Proteomes" id="UP000092461"/>
    </source>
</evidence>
<reference evidence="2" key="1">
    <citation type="submission" date="2020-05" db="UniProtKB">
        <authorList>
            <consortium name="EnsemblMetazoa"/>
        </authorList>
    </citation>
    <scope>IDENTIFICATION</scope>
    <source>
        <strain evidence="2">Jacobina</strain>
    </source>
</reference>
<keyword evidence="3" id="KW-1185">Reference proteome</keyword>
<dbReference type="RefSeq" id="XP_055693086.1">
    <property type="nucleotide sequence ID" value="XM_055837111.1"/>
</dbReference>
<protein>
    <recommendedName>
        <fullName evidence="4">Insect pheromone-binding family</fullName>
    </recommendedName>
</protein>
<proteinExistence type="predicted"/>
<dbReference type="EnsemblMetazoa" id="LLOJ003478-RA">
    <property type="protein sequence ID" value="LLOJ003478-PA"/>
    <property type="gene ID" value="LLOJ003478"/>
</dbReference>